<evidence type="ECO:0000313" key="3">
    <source>
        <dbReference type="Proteomes" id="UP001597044"/>
    </source>
</evidence>
<comment type="caution">
    <text evidence="2">The sequence shown here is derived from an EMBL/GenBank/DDBJ whole genome shotgun (WGS) entry which is preliminary data.</text>
</comment>
<evidence type="ECO:0000256" key="1">
    <source>
        <dbReference type="SAM" id="SignalP"/>
    </source>
</evidence>
<keyword evidence="3" id="KW-1185">Reference proteome</keyword>
<reference evidence="3" key="1">
    <citation type="journal article" date="2019" name="Int. J. Syst. Evol. Microbiol.">
        <title>The Global Catalogue of Microorganisms (GCM) 10K type strain sequencing project: providing services to taxonomists for standard genome sequencing and annotation.</title>
        <authorList>
            <consortium name="The Broad Institute Genomics Platform"/>
            <consortium name="The Broad Institute Genome Sequencing Center for Infectious Disease"/>
            <person name="Wu L."/>
            <person name="Ma J."/>
        </authorList>
    </citation>
    <scope>NUCLEOTIDE SEQUENCE [LARGE SCALE GENOMIC DNA]</scope>
    <source>
        <strain evidence="3">CCUG 63419</strain>
    </source>
</reference>
<evidence type="ECO:0000313" key="2">
    <source>
        <dbReference type="EMBL" id="MFD0949955.1"/>
    </source>
</evidence>
<accession>A0ABW3HFH4</accession>
<feature type="chain" id="PRO_5046361254" evidence="1">
    <location>
        <begin position="22"/>
        <end position="151"/>
    </location>
</feature>
<keyword evidence="1" id="KW-0732">Signal</keyword>
<organism evidence="2 3">
    <name type="scientific">Paraperlucidibaca wandonensis</name>
    <dbReference type="NCBI Taxonomy" id="1268273"/>
    <lineage>
        <taxon>Bacteria</taxon>
        <taxon>Pseudomonadati</taxon>
        <taxon>Pseudomonadota</taxon>
        <taxon>Gammaproteobacteria</taxon>
        <taxon>Moraxellales</taxon>
        <taxon>Moraxellaceae</taxon>
        <taxon>Paraperlucidibaca</taxon>
    </lineage>
</organism>
<dbReference type="RefSeq" id="WP_379070181.1">
    <property type="nucleotide sequence ID" value="NZ_JBHTIT010000001.1"/>
</dbReference>
<protein>
    <submittedName>
        <fullName evidence="2">Uncharacterized protein</fullName>
    </submittedName>
</protein>
<gene>
    <name evidence="2" type="ORF">ACFQ0F_06060</name>
</gene>
<sequence length="151" mass="16605">MNKISLTVPYIFILLAGSSYAEVSSLCGKEENAVWSCQTGKKIYSLCASMPVTETTGYVQYRAGTKDKITFNFPATHQHPKGNFEYGLLPQGAFLTFNNGGYEYRINEPLIGQPIIIVSGKDNTILQCNDSTQSLTNNATIDLFRSAGVFQ</sequence>
<dbReference type="EMBL" id="JBHTIT010000001">
    <property type="protein sequence ID" value="MFD0949955.1"/>
    <property type="molecule type" value="Genomic_DNA"/>
</dbReference>
<dbReference type="Proteomes" id="UP001597044">
    <property type="component" value="Unassembled WGS sequence"/>
</dbReference>
<feature type="signal peptide" evidence="1">
    <location>
        <begin position="1"/>
        <end position="21"/>
    </location>
</feature>
<proteinExistence type="predicted"/>
<name>A0ABW3HFH4_9GAMM</name>